<dbReference type="PIRSF" id="PIRSF002849">
    <property type="entry name" value="AAA_ATPase_chaperone_MoxR_prd"/>
    <property type="match status" value="1"/>
</dbReference>
<dbReference type="PANTHER" id="PTHR42759">
    <property type="entry name" value="MOXR FAMILY PROTEIN"/>
    <property type="match status" value="1"/>
</dbReference>
<dbReference type="Gene3D" id="1.10.8.80">
    <property type="entry name" value="Magnesium chelatase subunit I, C-Terminal domain"/>
    <property type="match status" value="1"/>
</dbReference>
<dbReference type="InterPro" id="IPR050764">
    <property type="entry name" value="CbbQ/NirQ/NorQ/GpvN"/>
</dbReference>
<proteinExistence type="predicted"/>
<dbReference type="SUPFAM" id="SSF52540">
    <property type="entry name" value="P-loop containing nucleoside triphosphate hydrolases"/>
    <property type="match status" value="1"/>
</dbReference>
<name>A0A2U3QFI2_9BACT</name>
<feature type="domain" description="ChlI/MoxR AAA lid" evidence="2">
    <location>
        <begin position="229"/>
        <end position="297"/>
    </location>
</feature>
<accession>A0A2U3QFI2</accession>
<reference evidence="4" key="1">
    <citation type="submission" date="2018-03" db="EMBL/GenBank/DDBJ databases">
        <authorList>
            <person name="Zecchin S."/>
        </authorList>
    </citation>
    <scope>NUCLEOTIDE SEQUENCE [LARGE SCALE GENOMIC DNA]</scope>
</reference>
<evidence type="ECO:0000259" key="2">
    <source>
        <dbReference type="Pfam" id="PF17863"/>
    </source>
</evidence>
<keyword evidence="4" id="KW-1185">Reference proteome</keyword>
<dbReference type="EMBL" id="OUUY01000063">
    <property type="protein sequence ID" value="SPQ00192.1"/>
    <property type="molecule type" value="Genomic_DNA"/>
</dbReference>
<dbReference type="GO" id="GO:0005524">
    <property type="term" value="F:ATP binding"/>
    <property type="evidence" value="ECO:0007669"/>
    <property type="project" value="InterPro"/>
</dbReference>
<dbReference type="InterPro" id="IPR011703">
    <property type="entry name" value="ATPase_AAA-3"/>
</dbReference>
<evidence type="ECO:0000313" key="4">
    <source>
        <dbReference type="Proteomes" id="UP000245125"/>
    </source>
</evidence>
<dbReference type="Proteomes" id="UP000245125">
    <property type="component" value="Unassembled WGS sequence"/>
</dbReference>
<evidence type="ECO:0008006" key="5">
    <source>
        <dbReference type="Google" id="ProtNLM"/>
    </source>
</evidence>
<feature type="domain" description="ATPase AAA-3" evidence="1">
    <location>
        <begin position="37"/>
        <end position="166"/>
    </location>
</feature>
<dbReference type="PANTHER" id="PTHR42759:SF5">
    <property type="entry name" value="METHANOL DEHYDROGENASE REGULATOR"/>
    <property type="match status" value="1"/>
</dbReference>
<dbReference type="Gene3D" id="3.40.50.300">
    <property type="entry name" value="P-loop containing nucleotide triphosphate hydrolases"/>
    <property type="match status" value="1"/>
</dbReference>
<organism evidence="3 4">
    <name type="scientific">Candidatus Sulfobium mesophilum</name>
    <dbReference type="NCBI Taxonomy" id="2016548"/>
    <lineage>
        <taxon>Bacteria</taxon>
        <taxon>Pseudomonadati</taxon>
        <taxon>Nitrospirota</taxon>
        <taxon>Nitrospiria</taxon>
        <taxon>Nitrospirales</taxon>
        <taxon>Nitrospiraceae</taxon>
        <taxon>Candidatus Sulfobium</taxon>
    </lineage>
</organism>
<dbReference type="Pfam" id="PF07726">
    <property type="entry name" value="AAA_3"/>
    <property type="match status" value="1"/>
</dbReference>
<dbReference type="OrthoDB" id="9808397at2"/>
<dbReference type="Pfam" id="PF17863">
    <property type="entry name" value="AAA_lid_2"/>
    <property type="match status" value="1"/>
</dbReference>
<evidence type="ECO:0000259" key="1">
    <source>
        <dbReference type="Pfam" id="PF07726"/>
    </source>
</evidence>
<gene>
    <name evidence="3" type="ORF">NBG4_190035</name>
</gene>
<dbReference type="GO" id="GO:0016887">
    <property type="term" value="F:ATP hydrolysis activity"/>
    <property type="evidence" value="ECO:0007669"/>
    <property type="project" value="InterPro"/>
</dbReference>
<protein>
    <recommendedName>
        <fullName evidence="5">AAA+ ATPase domain-containing protein</fullName>
    </recommendedName>
</protein>
<dbReference type="InterPro" id="IPR027417">
    <property type="entry name" value="P-loop_NTPase"/>
</dbReference>
<dbReference type="CDD" id="cd00009">
    <property type="entry name" value="AAA"/>
    <property type="match status" value="1"/>
</dbReference>
<dbReference type="AlphaFoldDB" id="A0A2U3QFI2"/>
<sequence>MKSPILKQLERRISEILRGKDTAIKMAIVCLLGKGNLLIEDVPGVGKTTLAFALAKATDCTFQRIQFTSDMMPSDIIGVSIYSHETKEFEFKAGPLFCNIILADEINRTNPKTQSALLEAMNENKVTVERKTFRLPEPFMVIATQNPMEYYGTFPLPESQLDRFMMRIILGYPAPEYEKIAVMEEPSFRLLERMEPVVSRHDIIGMQEEAEKVRVEDSLVDYMMEIVSATRRDDRVRLGASTRGAQFFLGAAKAHAYYEGRDFAVPDDIKKLAPLLLGHRLILRNKKNFSDAERLVREIVEKVPVPV</sequence>
<evidence type="ECO:0000313" key="3">
    <source>
        <dbReference type="EMBL" id="SPQ00192.1"/>
    </source>
</evidence>
<dbReference type="InterPro" id="IPR041628">
    <property type="entry name" value="ChlI/MoxR_AAA_lid"/>
</dbReference>